<proteinExistence type="predicted"/>
<reference evidence="1 2" key="1">
    <citation type="journal article" date="2014" name="Genome Announc.">
        <title>Complete genome sequences of nine mycobacteriophages.</title>
        <authorList>
            <person name="Franceschelli J.J."/>
            <person name="Suarez C.A."/>
            <person name="Teran L."/>
            <person name="Raya R.R."/>
            <person name="Morbidoni H.R."/>
        </authorList>
    </citation>
    <scope>NUCLEOTIDE SEQUENCE [LARGE SCALE GENOMIC DNA]</scope>
</reference>
<dbReference type="RefSeq" id="YP_009009284.1">
    <property type="nucleotide sequence ID" value="NC_023600.1"/>
</dbReference>
<dbReference type="GeneID" id="18505948"/>
<protein>
    <recommendedName>
        <fullName evidence="3">HicA-like toxin</fullName>
    </recommendedName>
</protein>
<accession>W8EIU5</accession>
<keyword evidence="2" id="KW-1185">Reference proteome</keyword>
<evidence type="ECO:0000313" key="1">
    <source>
        <dbReference type="EMBL" id="AHJ88584.1"/>
    </source>
</evidence>
<dbReference type="EMBL" id="KJ433976">
    <property type="protein sequence ID" value="AHJ88584.1"/>
    <property type="molecule type" value="Genomic_DNA"/>
</dbReference>
<organism evidence="1 2">
    <name type="scientific">Mycobacterium phage Julie1</name>
    <dbReference type="NCBI Taxonomy" id="1463812"/>
    <lineage>
        <taxon>Viruses</taxon>
        <taxon>Duplodnaviria</taxon>
        <taxon>Heunggongvirae</taxon>
        <taxon>Uroviricota</taxon>
        <taxon>Caudoviricetes</taxon>
        <taxon>Bclasvirinae</taxon>
        <taxon>Julieunavirus</taxon>
        <taxon>Julieunavirus julie1</taxon>
    </lineage>
</organism>
<name>W8EIU5_9CAUD</name>
<gene>
    <name evidence="1" type="ORF">Jolie1_084</name>
</gene>
<evidence type="ECO:0000313" key="2">
    <source>
        <dbReference type="Proteomes" id="UP000203096"/>
    </source>
</evidence>
<sequence>MTVTPPQPGSGKSRRCNGHKDTRLLLEAVEAAGGECVPHGRTRPGHWKVYLDGKMIGGISGTPSDHRTRKNDIARLRRNGLNITSKGTYDGAAPQDRP</sequence>
<dbReference type="KEGG" id="vg:18505948"/>
<dbReference type="Proteomes" id="UP000203096">
    <property type="component" value="Segment"/>
</dbReference>
<evidence type="ECO:0008006" key="3">
    <source>
        <dbReference type="Google" id="ProtNLM"/>
    </source>
</evidence>